<dbReference type="CDD" id="cd24007">
    <property type="entry name" value="ASKHA_NBD_eukNAGK-like"/>
    <property type="match status" value="1"/>
</dbReference>
<dbReference type="Gene3D" id="3.30.420.40">
    <property type="match status" value="2"/>
</dbReference>
<comment type="caution">
    <text evidence="2">The sequence shown here is derived from an EMBL/GenBank/DDBJ whole genome shotgun (WGS) entry which is preliminary data.</text>
</comment>
<dbReference type="PANTHER" id="PTHR43190:SF3">
    <property type="entry name" value="N-ACETYL-D-GLUCOSAMINE KINASE"/>
    <property type="match status" value="1"/>
</dbReference>
<dbReference type="RefSeq" id="WP_179748270.1">
    <property type="nucleotide sequence ID" value="NZ_BAAAGN010000002.1"/>
</dbReference>
<organism evidence="2 3">
    <name type="scientific">Kineococcus aurantiacus</name>
    <dbReference type="NCBI Taxonomy" id="37633"/>
    <lineage>
        <taxon>Bacteria</taxon>
        <taxon>Bacillati</taxon>
        <taxon>Actinomycetota</taxon>
        <taxon>Actinomycetes</taxon>
        <taxon>Kineosporiales</taxon>
        <taxon>Kineosporiaceae</taxon>
        <taxon>Kineococcus</taxon>
    </lineage>
</organism>
<dbReference type="Pfam" id="PF01869">
    <property type="entry name" value="BcrAD_BadFG"/>
    <property type="match status" value="1"/>
</dbReference>
<dbReference type="SUPFAM" id="SSF53067">
    <property type="entry name" value="Actin-like ATPase domain"/>
    <property type="match status" value="2"/>
</dbReference>
<dbReference type="Proteomes" id="UP000521922">
    <property type="component" value="Unassembled WGS sequence"/>
</dbReference>
<reference evidence="2 3" key="1">
    <citation type="submission" date="2020-07" db="EMBL/GenBank/DDBJ databases">
        <title>Sequencing the genomes of 1000 actinobacteria strains.</title>
        <authorList>
            <person name="Klenk H.-P."/>
        </authorList>
    </citation>
    <scope>NUCLEOTIDE SEQUENCE [LARGE SCALE GENOMIC DNA]</scope>
    <source>
        <strain evidence="2 3">DSM 7487</strain>
    </source>
</reference>
<feature type="domain" description="ATPase BadF/BadG/BcrA/BcrD type" evidence="1">
    <location>
        <begin position="5"/>
        <end position="299"/>
    </location>
</feature>
<name>A0A7Y9ARB0_9ACTN</name>
<sequence length="305" mass="31374">MSCYLGVDGGGTKTEFVLVDAQGRVVARDLQPTSYYFGGAGLEAVEEVLRAGIANVTAGIGTEEVGYAFFAFPGYGEASADVPALDALPGKVLGHDRYECGNDMVSGWAGSLGGRDGINVVAGTGSVAYGERAGAAHRVGGWSELFGDEGSAYWVAVKGLAAFSRMADGREPRTALYGAVRTALGITEDLDAIGVVVDRWQGQRTRVAALARTVTAAAEAGDERALGIVRAAVAELVELVEATARALGHDAGEVVPVSCSGGLFEAPVVLAEFRAALAGTSYDLREPLHDPGLGSALHALRRGTS</sequence>
<keyword evidence="2" id="KW-0418">Kinase</keyword>
<proteinExistence type="predicted"/>
<dbReference type="EMBL" id="JACCBB010000001">
    <property type="protein sequence ID" value="NYD20555.1"/>
    <property type="molecule type" value="Genomic_DNA"/>
</dbReference>
<dbReference type="PANTHER" id="PTHR43190">
    <property type="entry name" value="N-ACETYL-D-GLUCOSAMINE KINASE"/>
    <property type="match status" value="1"/>
</dbReference>
<dbReference type="GO" id="GO:0016301">
    <property type="term" value="F:kinase activity"/>
    <property type="evidence" value="ECO:0007669"/>
    <property type="project" value="UniProtKB-KW"/>
</dbReference>
<protein>
    <submittedName>
        <fullName evidence="2">N-acetylglucosamine kinase-like BadF-type ATPase</fullName>
    </submittedName>
</protein>
<dbReference type="AlphaFoldDB" id="A0A7Y9ARB0"/>
<keyword evidence="3" id="KW-1185">Reference proteome</keyword>
<keyword evidence="2" id="KW-0808">Transferase</keyword>
<dbReference type="InterPro" id="IPR002731">
    <property type="entry name" value="ATPase_BadF"/>
</dbReference>
<dbReference type="InterPro" id="IPR052519">
    <property type="entry name" value="Euk-type_GlcNAc_Kinase"/>
</dbReference>
<evidence type="ECO:0000313" key="2">
    <source>
        <dbReference type="EMBL" id="NYD20555.1"/>
    </source>
</evidence>
<gene>
    <name evidence="2" type="ORF">BJ968_000095</name>
</gene>
<dbReference type="InterPro" id="IPR043129">
    <property type="entry name" value="ATPase_NBD"/>
</dbReference>
<accession>A0A7Y9ARB0</accession>
<evidence type="ECO:0000259" key="1">
    <source>
        <dbReference type="Pfam" id="PF01869"/>
    </source>
</evidence>
<evidence type="ECO:0000313" key="3">
    <source>
        <dbReference type="Proteomes" id="UP000521922"/>
    </source>
</evidence>